<feature type="transmembrane region" description="Helical" evidence="6">
    <location>
        <begin position="234"/>
        <end position="252"/>
    </location>
</feature>
<dbReference type="AlphaFoldDB" id="A0A139AI72"/>
<dbReference type="PANTHER" id="PTHR31465">
    <property type="entry name" value="PROTEIN RTA1-RELATED"/>
    <property type="match status" value="1"/>
</dbReference>
<feature type="transmembrane region" description="Helical" evidence="6">
    <location>
        <begin position="20"/>
        <end position="38"/>
    </location>
</feature>
<gene>
    <name evidence="7" type="ORF">M427DRAFT_154439</name>
</gene>
<evidence type="ECO:0000256" key="6">
    <source>
        <dbReference type="SAM" id="Phobius"/>
    </source>
</evidence>
<dbReference type="Proteomes" id="UP000070544">
    <property type="component" value="Unassembled WGS sequence"/>
</dbReference>
<feature type="transmembrane region" description="Helical" evidence="6">
    <location>
        <begin position="197"/>
        <end position="214"/>
    </location>
</feature>
<dbReference type="OMA" id="SRCWYFI"/>
<feature type="transmembrane region" description="Helical" evidence="6">
    <location>
        <begin position="45"/>
        <end position="64"/>
    </location>
</feature>
<protein>
    <recommendedName>
        <fullName evidence="9">RTA1-domain-containing protein</fullName>
    </recommendedName>
</protein>
<evidence type="ECO:0000256" key="1">
    <source>
        <dbReference type="ARBA" id="ARBA00004141"/>
    </source>
</evidence>
<evidence type="ECO:0000256" key="4">
    <source>
        <dbReference type="ARBA" id="ARBA00023136"/>
    </source>
</evidence>
<feature type="transmembrane region" description="Helical" evidence="6">
    <location>
        <begin position="161"/>
        <end position="185"/>
    </location>
</feature>
<dbReference type="GO" id="GO:0016020">
    <property type="term" value="C:membrane"/>
    <property type="evidence" value="ECO:0007669"/>
    <property type="project" value="UniProtKB-SubCell"/>
</dbReference>
<evidence type="ECO:0000256" key="2">
    <source>
        <dbReference type="ARBA" id="ARBA00022692"/>
    </source>
</evidence>
<name>A0A139AI72_GONPJ</name>
<keyword evidence="8" id="KW-1185">Reference proteome</keyword>
<comment type="subcellular location">
    <subcellularLocation>
        <location evidence="1">Membrane</location>
        <topology evidence="1">Multi-pass membrane protein</topology>
    </subcellularLocation>
</comment>
<feature type="region of interest" description="Disordered" evidence="5">
    <location>
        <begin position="261"/>
        <end position="286"/>
    </location>
</feature>
<keyword evidence="3 6" id="KW-1133">Transmembrane helix</keyword>
<dbReference type="InterPro" id="IPR007568">
    <property type="entry name" value="RTA1"/>
</dbReference>
<evidence type="ECO:0008006" key="9">
    <source>
        <dbReference type="Google" id="ProtNLM"/>
    </source>
</evidence>
<dbReference type="PANTHER" id="PTHR31465:SF1">
    <property type="entry name" value="PROTEIN RTA1-RELATED"/>
    <property type="match status" value="1"/>
</dbReference>
<evidence type="ECO:0000256" key="5">
    <source>
        <dbReference type="SAM" id="MobiDB-lite"/>
    </source>
</evidence>
<dbReference type="EMBL" id="KQ965752">
    <property type="protein sequence ID" value="KXS16516.1"/>
    <property type="molecule type" value="Genomic_DNA"/>
</dbReference>
<feature type="transmembrane region" description="Helical" evidence="6">
    <location>
        <begin position="84"/>
        <end position="104"/>
    </location>
</feature>
<organism evidence="7 8">
    <name type="scientific">Gonapodya prolifera (strain JEL478)</name>
    <name type="common">Monoblepharis prolifera</name>
    <dbReference type="NCBI Taxonomy" id="1344416"/>
    <lineage>
        <taxon>Eukaryota</taxon>
        <taxon>Fungi</taxon>
        <taxon>Fungi incertae sedis</taxon>
        <taxon>Chytridiomycota</taxon>
        <taxon>Chytridiomycota incertae sedis</taxon>
        <taxon>Monoblepharidomycetes</taxon>
        <taxon>Monoblepharidales</taxon>
        <taxon>Gonapodyaceae</taxon>
        <taxon>Gonapodya</taxon>
    </lineage>
</organism>
<evidence type="ECO:0000313" key="8">
    <source>
        <dbReference type="Proteomes" id="UP000070544"/>
    </source>
</evidence>
<accession>A0A139AI72</accession>
<dbReference type="OrthoDB" id="4521223at2759"/>
<keyword evidence="2 6" id="KW-0812">Transmembrane</keyword>
<feature type="transmembrane region" description="Helical" evidence="6">
    <location>
        <begin position="124"/>
        <end position="146"/>
    </location>
</feature>
<dbReference type="Pfam" id="PF04479">
    <property type="entry name" value="RTA1"/>
    <property type="match status" value="1"/>
</dbReference>
<proteinExistence type="predicted"/>
<sequence>MAANTLPWEQTVFRYEPSTVLAVVFLSLFALASIAHAVQLYRRRQWFMTTILIGCLLEVLGFALRLKAKEIAQEISRNTKIYSGQFACIVIAPIFFAAGVYILLSRMVTFVGTQYCPLPPRRIAQIFITADILAFLVQIAGTFILLSAEQNYSQFDVGLKVLIAGLAVQVLAILFYLVLAIRVYVKAYHVKGPWHRLMWSNLVCSGFILIRNTFRVIELWEGFESPIAKTEALVYVLDAGMMWVVAVVFLGVDPADRLVKEGERGSGDGESEGESAETAELRRNKA</sequence>
<evidence type="ECO:0000313" key="7">
    <source>
        <dbReference type="EMBL" id="KXS16516.1"/>
    </source>
</evidence>
<reference evidence="7 8" key="1">
    <citation type="journal article" date="2015" name="Genome Biol. Evol.">
        <title>Phylogenomic analyses indicate that early fungi evolved digesting cell walls of algal ancestors of land plants.</title>
        <authorList>
            <person name="Chang Y."/>
            <person name="Wang S."/>
            <person name="Sekimoto S."/>
            <person name="Aerts A.L."/>
            <person name="Choi C."/>
            <person name="Clum A."/>
            <person name="LaButti K.M."/>
            <person name="Lindquist E.A."/>
            <person name="Yee Ngan C."/>
            <person name="Ohm R.A."/>
            <person name="Salamov A.A."/>
            <person name="Grigoriev I.V."/>
            <person name="Spatafora J.W."/>
            <person name="Berbee M.L."/>
        </authorList>
    </citation>
    <scope>NUCLEOTIDE SEQUENCE [LARGE SCALE GENOMIC DNA]</scope>
    <source>
        <strain evidence="7 8">JEL478</strain>
    </source>
</reference>
<keyword evidence="4 6" id="KW-0472">Membrane</keyword>
<evidence type="ECO:0000256" key="3">
    <source>
        <dbReference type="ARBA" id="ARBA00022989"/>
    </source>
</evidence>
<dbReference type="STRING" id="1344416.A0A139AI72"/>